<dbReference type="EMBL" id="SDWT01000006">
    <property type="protein sequence ID" value="RYB89962.1"/>
    <property type="molecule type" value="Genomic_DNA"/>
</dbReference>
<evidence type="ECO:0000313" key="4">
    <source>
        <dbReference type="Proteomes" id="UP000294071"/>
    </source>
</evidence>
<dbReference type="OrthoDB" id="3787396at2"/>
<comment type="caution">
    <text evidence="3">The sequence shown here is derived from an EMBL/GenBank/DDBJ whole genome shotgun (WGS) entry which is preliminary data.</text>
</comment>
<evidence type="ECO:0008006" key="5">
    <source>
        <dbReference type="Google" id="ProtNLM"/>
    </source>
</evidence>
<gene>
    <name evidence="3" type="ORF">EUA93_21130</name>
</gene>
<dbReference type="AlphaFoldDB" id="A0A4V1RJU1"/>
<evidence type="ECO:0000256" key="2">
    <source>
        <dbReference type="SAM" id="SignalP"/>
    </source>
</evidence>
<feature type="chain" id="PRO_5020216263" description="Collagen-like protein" evidence="2">
    <location>
        <begin position="27"/>
        <end position="209"/>
    </location>
</feature>
<name>A0A4V1RJU1_9ACTN</name>
<dbReference type="Proteomes" id="UP000294071">
    <property type="component" value="Unassembled WGS sequence"/>
</dbReference>
<sequence>MPRLSAPVAVVVSAALLASVGAGSYAAGTLVTSKQIKDGTIKVEDLSPKAVERLRGSVGPTGAAGPAGATGATGGQGARGVSSWDRIPSGQTVTGRESFFFTATAGGQVSSATLSLPARPTQPLVSGTNVFMAPGSPIGPFGTWNPSCSGSVAAPTAPAGWLCVYGEGTNVWTNPAGPYWSGERAVVIRATATTTGEISATLSWAYTAP</sequence>
<evidence type="ECO:0000313" key="3">
    <source>
        <dbReference type="EMBL" id="RYB89962.1"/>
    </source>
</evidence>
<feature type="compositionally biased region" description="Low complexity" evidence="1">
    <location>
        <begin position="60"/>
        <end position="70"/>
    </location>
</feature>
<dbReference type="RefSeq" id="WP_129402334.1">
    <property type="nucleotide sequence ID" value="NZ_SDWT01000006.1"/>
</dbReference>
<accession>A0A4V1RJU1</accession>
<reference evidence="3 4" key="1">
    <citation type="submission" date="2019-01" db="EMBL/GenBank/DDBJ databases">
        <title>Novel species of Nocardioides.</title>
        <authorList>
            <person name="Liu Q."/>
            <person name="Xin Y.-H."/>
        </authorList>
    </citation>
    <scope>NUCLEOTIDE SEQUENCE [LARGE SCALE GENOMIC DNA]</scope>
    <source>
        <strain evidence="3 4">CGMCC 4.6882</strain>
    </source>
</reference>
<organism evidence="3 4">
    <name type="scientific">Nocardioides oleivorans</name>
    <dbReference type="NCBI Taxonomy" id="273676"/>
    <lineage>
        <taxon>Bacteria</taxon>
        <taxon>Bacillati</taxon>
        <taxon>Actinomycetota</taxon>
        <taxon>Actinomycetes</taxon>
        <taxon>Propionibacteriales</taxon>
        <taxon>Nocardioidaceae</taxon>
        <taxon>Nocardioides</taxon>
    </lineage>
</organism>
<keyword evidence="2" id="KW-0732">Signal</keyword>
<protein>
    <recommendedName>
        <fullName evidence="5">Collagen-like protein</fullName>
    </recommendedName>
</protein>
<evidence type="ECO:0000256" key="1">
    <source>
        <dbReference type="SAM" id="MobiDB-lite"/>
    </source>
</evidence>
<keyword evidence="4" id="KW-1185">Reference proteome</keyword>
<feature type="signal peptide" evidence="2">
    <location>
        <begin position="1"/>
        <end position="26"/>
    </location>
</feature>
<feature type="region of interest" description="Disordered" evidence="1">
    <location>
        <begin position="55"/>
        <end position="85"/>
    </location>
</feature>
<proteinExistence type="predicted"/>